<dbReference type="GO" id="GO:0016491">
    <property type="term" value="F:oxidoreductase activity"/>
    <property type="evidence" value="ECO:0007669"/>
    <property type="project" value="UniProtKB-KW"/>
</dbReference>
<comment type="cofactor">
    <cofactor evidence="1">
        <name>[4Fe-4S] cluster</name>
        <dbReference type="ChEBI" id="CHEBI:49883"/>
    </cofactor>
</comment>
<keyword evidence="4" id="KW-0949">S-adenosyl-L-methionine</keyword>
<dbReference type="NCBIfam" id="TIGR02494">
    <property type="entry name" value="PFLE_PFLC"/>
    <property type="match status" value="1"/>
</dbReference>
<evidence type="ECO:0000259" key="9">
    <source>
        <dbReference type="PROSITE" id="PS51918"/>
    </source>
</evidence>
<evidence type="ECO:0000256" key="6">
    <source>
        <dbReference type="ARBA" id="ARBA00023002"/>
    </source>
</evidence>
<dbReference type="PANTHER" id="PTHR30352:SF4">
    <property type="entry name" value="PYRUVATE FORMATE-LYASE 2-ACTIVATING ENZYME"/>
    <property type="match status" value="1"/>
</dbReference>
<gene>
    <name evidence="10" type="ORF">HMPREF0216_01369</name>
</gene>
<evidence type="ECO:0000256" key="1">
    <source>
        <dbReference type="ARBA" id="ARBA00001966"/>
    </source>
</evidence>
<sequence>MNILDVKGRIFDIQKFSIHDGPGIRTIVFLKGCIFKCKWCCNPESQNYDIQEMIINGKSKIIGRDVTVREILEKIEQDRPYYKRSGGGITLSGGECMCQPEFVKALLQVCKENGINTAIETAAGVKSSVIKSIIPYVDTVLMDIKHMNVDKHKKFIGKDNKVVLENAKIIAESTANLIIRVPVIPTFNDTKEEIKEIARFAKSLPGVKKLHLLPYHRMGEDKYVGLSRKYYLGEIKPPTAEQMEVLLEVVLKEGLQGQIGG</sequence>
<protein>
    <submittedName>
        <fullName evidence="10">Putative pyruvate formate-lyase 1-activating enzyme</fullName>
    </submittedName>
</protein>
<dbReference type="Gene3D" id="3.20.20.70">
    <property type="entry name" value="Aldolase class I"/>
    <property type="match status" value="1"/>
</dbReference>
<dbReference type="PROSITE" id="PS51918">
    <property type="entry name" value="RADICAL_SAM"/>
    <property type="match status" value="1"/>
</dbReference>
<keyword evidence="11" id="KW-1185">Reference proteome</keyword>
<dbReference type="OrthoDB" id="9782387at2"/>
<dbReference type="PIRSF" id="PIRSF000371">
    <property type="entry name" value="PFL_act_enz"/>
    <property type="match status" value="1"/>
</dbReference>
<dbReference type="PANTHER" id="PTHR30352">
    <property type="entry name" value="PYRUVATE FORMATE-LYASE-ACTIVATING ENZYME"/>
    <property type="match status" value="1"/>
</dbReference>
<dbReference type="STRING" id="545697.HMPREF0216_01369"/>
<dbReference type="SFLD" id="SFLDS00029">
    <property type="entry name" value="Radical_SAM"/>
    <property type="match status" value="1"/>
</dbReference>
<dbReference type="GO" id="GO:0016829">
    <property type="term" value="F:lyase activity"/>
    <property type="evidence" value="ECO:0007669"/>
    <property type="project" value="UniProtKB-KW"/>
</dbReference>
<dbReference type="Pfam" id="PF04055">
    <property type="entry name" value="Radical_SAM"/>
    <property type="match status" value="1"/>
</dbReference>
<keyword evidence="7" id="KW-0408">Iron</keyword>
<dbReference type="InterPro" id="IPR013785">
    <property type="entry name" value="Aldolase_TIM"/>
</dbReference>
<name>L1QIC4_9CLOT</name>
<evidence type="ECO:0000256" key="4">
    <source>
        <dbReference type="ARBA" id="ARBA00022691"/>
    </source>
</evidence>
<dbReference type="InterPro" id="IPR058240">
    <property type="entry name" value="rSAM_sf"/>
</dbReference>
<keyword evidence="3" id="KW-0004">4Fe-4S</keyword>
<dbReference type="SUPFAM" id="SSF102114">
    <property type="entry name" value="Radical SAM enzymes"/>
    <property type="match status" value="1"/>
</dbReference>
<dbReference type="SFLD" id="SFLDG01066">
    <property type="entry name" value="organic_radical-activating_enz"/>
    <property type="match status" value="1"/>
</dbReference>
<dbReference type="Proteomes" id="UP000010420">
    <property type="component" value="Unassembled WGS sequence"/>
</dbReference>
<evidence type="ECO:0000256" key="7">
    <source>
        <dbReference type="ARBA" id="ARBA00023004"/>
    </source>
</evidence>
<dbReference type="InterPro" id="IPR034457">
    <property type="entry name" value="Organic_radical-activating"/>
</dbReference>
<feature type="domain" description="Radical SAM core" evidence="9">
    <location>
        <begin position="19"/>
        <end position="256"/>
    </location>
</feature>
<proteinExistence type="inferred from homology"/>
<accession>L1QIC4</accession>
<dbReference type="InterPro" id="IPR012839">
    <property type="entry name" value="Organic_radical_activase"/>
</dbReference>
<keyword evidence="5" id="KW-0479">Metal-binding</keyword>
<dbReference type="PROSITE" id="PS01087">
    <property type="entry name" value="RADICAL_ACTIVATING"/>
    <property type="match status" value="1"/>
</dbReference>
<dbReference type="HOGENOM" id="CLU_058969_0_0_9"/>
<evidence type="ECO:0000313" key="11">
    <source>
        <dbReference type="Proteomes" id="UP000010420"/>
    </source>
</evidence>
<dbReference type="InterPro" id="IPR007197">
    <property type="entry name" value="rSAM"/>
</dbReference>
<dbReference type="EMBL" id="AMEZ01000035">
    <property type="protein sequence ID" value="EKY27420.1"/>
    <property type="molecule type" value="Genomic_DNA"/>
</dbReference>
<evidence type="ECO:0000313" key="10">
    <source>
        <dbReference type="EMBL" id="EKY27420.1"/>
    </source>
</evidence>
<dbReference type="AlphaFoldDB" id="L1QIC4"/>
<dbReference type="GO" id="GO:0046872">
    <property type="term" value="F:metal ion binding"/>
    <property type="evidence" value="ECO:0007669"/>
    <property type="project" value="UniProtKB-KW"/>
</dbReference>
<evidence type="ECO:0000256" key="3">
    <source>
        <dbReference type="ARBA" id="ARBA00022485"/>
    </source>
</evidence>
<evidence type="ECO:0000256" key="8">
    <source>
        <dbReference type="ARBA" id="ARBA00023014"/>
    </source>
</evidence>
<keyword evidence="10" id="KW-0670">Pyruvate</keyword>
<keyword evidence="6" id="KW-0560">Oxidoreductase</keyword>
<evidence type="ECO:0000256" key="2">
    <source>
        <dbReference type="ARBA" id="ARBA00009777"/>
    </source>
</evidence>
<dbReference type="CDD" id="cd01335">
    <property type="entry name" value="Radical_SAM"/>
    <property type="match status" value="1"/>
</dbReference>
<dbReference type="PATRIC" id="fig|545697.3.peg.1348"/>
<comment type="caution">
    <text evidence="10">The sequence shown here is derived from an EMBL/GenBank/DDBJ whole genome shotgun (WGS) entry which is preliminary data.</text>
</comment>
<dbReference type="RefSeq" id="WP_005212585.1">
    <property type="nucleotide sequence ID" value="NZ_KB291627.1"/>
</dbReference>
<keyword evidence="10" id="KW-0456">Lyase</keyword>
<organism evidence="10 11">
    <name type="scientific">Clostridium celatum DSM 1785</name>
    <dbReference type="NCBI Taxonomy" id="545697"/>
    <lineage>
        <taxon>Bacteria</taxon>
        <taxon>Bacillati</taxon>
        <taxon>Bacillota</taxon>
        <taxon>Clostridia</taxon>
        <taxon>Eubacteriales</taxon>
        <taxon>Clostridiaceae</taxon>
        <taxon>Clostridium</taxon>
    </lineage>
</organism>
<comment type="similarity">
    <text evidence="2">Belongs to the organic radical-activating enzymes family.</text>
</comment>
<dbReference type="InterPro" id="IPR001989">
    <property type="entry name" value="Radical_activat_CS"/>
</dbReference>
<dbReference type="GO" id="GO:0051539">
    <property type="term" value="F:4 iron, 4 sulfur cluster binding"/>
    <property type="evidence" value="ECO:0007669"/>
    <property type="project" value="UniProtKB-KW"/>
</dbReference>
<keyword evidence="8" id="KW-0411">Iron-sulfur</keyword>
<dbReference type="eggNOG" id="COG1180">
    <property type="taxonomic scope" value="Bacteria"/>
</dbReference>
<reference evidence="10 11" key="1">
    <citation type="submission" date="2012-05" db="EMBL/GenBank/DDBJ databases">
        <authorList>
            <person name="Weinstock G."/>
            <person name="Sodergren E."/>
            <person name="Lobos E.A."/>
            <person name="Fulton L."/>
            <person name="Fulton R."/>
            <person name="Courtney L."/>
            <person name="Fronick C."/>
            <person name="O'Laughlin M."/>
            <person name="Godfrey J."/>
            <person name="Wilson R.M."/>
            <person name="Miner T."/>
            <person name="Farmer C."/>
            <person name="Delehaunty K."/>
            <person name="Cordes M."/>
            <person name="Minx P."/>
            <person name="Tomlinson C."/>
            <person name="Chen J."/>
            <person name="Wollam A."/>
            <person name="Pepin K.H."/>
            <person name="Bhonagiri V."/>
            <person name="Zhang X."/>
            <person name="Suruliraj S."/>
            <person name="Warren W."/>
            <person name="Mitreva M."/>
            <person name="Mardis E.R."/>
            <person name="Wilson R.K."/>
        </authorList>
    </citation>
    <scope>NUCLEOTIDE SEQUENCE [LARGE SCALE GENOMIC DNA]</scope>
    <source>
        <strain evidence="10 11">DSM 1785</strain>
    </source>
</reference>
<evidence type="ECO:0000256" key="5">
    <source>
        <dbReference type="ARBA" id="ARBA00022723"/>
    </source>
</evidence>